<dbReference type="SUPFAM" id="SSF50939">
    <property type="entry name" value="Sialidases"/>
    <property type="match status" value="1"/>
</dbReference>
<gene>
    <name evidence="3" type="ORF">PXH66_13810</name>
</gene>
<name>A0AAF0CMR1_9BACT</name>
<evidence type="ECO:0000256" key="1">
    <source>
        <dbReference type="SAM" id="SignalP"/>
    </source>
</evidence>
<dbReference type="InterPro" id="IPR011040">
    <property type="entry name" value="Sialidase"/>
</dbReference>
<dbReference type="EMBL" id="CP119075">
    <property type="protein sequence ID" value="WED63410.1"/>
    <property type="molecule type" value="Genomic_DNA"/>
</dbReference>
<evidence type="ECO:0000313" key="3">
    <source>
        <dbReference type="EMBL" id="WED63410.1"/>
    </source>
</evidence>
<dbReference type="Gene3D" id="2.120.10.10">
    <property type="match status" value="1"/>
</dbReference>
<feature type="signal peptide" evidence="1">
    <location>
        <begin position="1"/>
        <end position="32"/>
    </location>
</feature>
<dbReference type="EC" id="3.2.1.18" evidence="3"/>
<dbReference type="CDD" id="cd15482">
    <property type="entry name" value="Sialidase_non-viral"/>
    <property type="match status" value="1"/>
</dbReference>
<keyword evidence="4" id="KW-1185">Reference proteome</keyword>
<proteinExistence type="predicted"/>
<keyword evidence="1" id="KW-0732">Signal</keyword>
<protein>
    <submittedName>
        <fullName evidence="3">Exo-alpha-sialidase</fullName>
        <ecNumber evidence="3">3.2.1.18</ecNumber>
    </submittedName>
</protein>
<keyword evidence="3" id="KW-0326">Glycosidase</keyword>
<dbReference type="SUPFAM" id="SSF75005">
    <property type="entry name" value="Arabinanase/levansucrase/invertase"/>
    <property type="match status" value="1"/>
</dbReference>
<dbReference type="InterPro" id="IPR036278">
    <property type="entry name" value="Sialidase_sf"/>
</dbReference>
<accession>A0AAF0CMR1</accession>
<sequence length="420" mass="46739">MTPRSICSPCSHRVRRWKLFAALAVWTAAVSAAETPMLNLSTTGEDPTLIDYAALPVLQGEHALVTAGSLTKQPFVSKAVVFDLADLHDPREWVYRLHSYLAYHDGQYWALWSHGRIVEDHPTQHLRYATSPDGLHWSDAGIVAGPPTRDGLRYIARGLWVRDGKLIALGSLDEAYQEGRVRFFGPSLALHAFEWNPAGERWEPLGAIADQAINNFPPAKLPDGRWGIICRGPDYRRDVFMLTGGVEAIDVWEKSPIVTEAPADGFRPEEPNWWTLPDGRLAGVFRDNSRSGRFYRAFSEDNGRSWSAPAKTNFPDATSKFFCLRTSRGYYVLISNANPAGRNPLCLSVSDDGVTFTAMAQLPIPVSPEGGVFDAEHTSGSVQYPHAMEHDGAVFVAYSRHKTAIEVIKIPLDEIERLRR</sequence>
<feature type="domain" description="Sialidase" evidence="2">
    <location>
        <begin position="217"/>
        <end position="390"/>
    </location>
</feature>
<dbReference type="InterPro" id="IPR023296">
    <property type="entry name" value="Glyco_hydro_beta-prop_sf"/>
</dbReference>
<keyword evidence="3" id="KW-0378">Hydrolase</keyword>
<dbReference type="GO" id="GO:0004308">
    <property type="term" value="F:exo-alpha-sialidase activity"/>
    <property type="evidence" value="ECO:0007669"/>
    <property type="project" value="UniProtKB-EC"/>
</dbReference>
<reference evidence="3" key="1">
    <citation type="submission" date="2023-03" db="EMBL/GenBank/DDBJ databases">
        <title>Lomoglobus Profundus gen. nov., sp. nov., a novel member of the phylum Verrucomicrobia, isolated from deep-marine sediment of South China Sea.</title>
        <authorList>
            <person name="Ahmad T."/>
            <person name="Ishaq S.E."/>
            <person name="Wang F."/>
        </authorList>
    </citation>
    <scope>NUCLEOTIDE SEQUENCE</scope>
    <source>
        <strain evidence="3">LMO-M01</strain>
    </source>
</reference>
<feature type="chain" id="PRO_5042079961" evidence="1">
    <location>
        <begin position="33"/>
        <end position="420"/>
    </location>
</feature>
<dbReference type="AlphaFoldDB" id="A0AAF0CMR1"/>
<organism evidence="3 4">
    <name type="scientific">Synoicihabitans lomoniglobus</name>
    <dbReference type="NCBI Taxonomy" id="2909285"/>
    <lineage>
        <taxon>Bacteria</taxon>
        <taxon>Pseudomonadati</taxon>
        <taxon>Verrucomicrobiota</taxon>
        <taxon>Opitutia</taxon>
        <taxon>Opitutales</taxon>
        <taxon>Opitutaceae</taxon>
        <taxon>Synoicihabitans</taxon>
    </lineage>
</organism>
<evidence type="ECO:0000259" key="2">
    <source>
        <dbReference type="Pfam" id="PF13088"/>
    </source>
</evidence>
<dbReference type="KEGG" id="slom:PXH66_13810"/>
<dbReference type="RefSeq" id="WP_330929213.1">
    <property type="nucleotide sequence ID" value="NZ_CP119075.1"/>
</dbReference>
<dbReference type="PANTHER" id="PTHR43752:SF2">
    <property type="entry name" value="BNR_ASP-BOX REPEAT FAMILY PROTEIN"/>
    <property type="match status" value="1"/>
</dbReference>
<evidence type="ECO:0000313" key="4">
    <source>
        <dbReference type="Proteomes" id="UP001218638"/>
    </source>
</evidence>
<dbReference type="Proteomes" id="UP001218638">
    <property type="component" value="Chromosome"/>
</dbReference>
<dbReference type="Pfam" id="PF13088">
    <property type="entry name" value="BNR_2"/>
    <property type="match status" value="1"/>
</dbReference>
<dbReference type="PANTHER" id="PTHR43752">
    <property type="entry name" value="BNR/ASP-BOX REPEAT FAMILY PROTEIN"/>
    <property type="match status" value="1"/>
</dbReference>